<reference evidence="3" key="1">
    <citation type="journal article" date="2014" name="Int. J. Syst. Evol. Microbiol.">
        <title>Complete genome sequence of Corynebacterium casei LMG S-19264T (=DSM 44701T), isolated from a smear-ripened cheese.</title>
        <authorList>
            <consortium name="US DOE Joint Genome Institute (JGI-PGF)"/>
            <person name="Walter F."/>
            <person name="Albersmeier A."/>
            <person name="Kalinowski J."/>
            <person name="Ruckert C."/>
        </authorList>
    </citation>
    <scope>NUCLEOTIDE SEQUENCE</scope>
    <source>
        <strain evidence="3">JCM 4646</strain>
    </source>
</reference>
<dbReference type="GeneID" id="95353037"/>
<gene>
    <name evidence="3" type="ORF">GCM10018781_25810</name>
</gene>
<dbReference type="InterPro" id="IPR022603">
    <property type="entry name" value="DUF3152"/>
</dbReference>
<dbReference type="Pfam" id="PF11350">
    <property type="entry name" value="DUF3152"/>
    <property type="match status" value="1"/>
</dbReference>
<feature type="region of interest" description="Disordered" evidence="1">
    <location>
        <begin position="47"/>
        <end position="144"/>
    </location>
</feature>
<evidence type="ECO:0000256" key="1">
    <source>
        <dbReference type="SAM" id="MobiDB-lite"/>
    </source>
</evidence>
<evidence type="ECO:0000259" key="2">
    <source>
        <dbReference type="Pfam" id="PF11350"/>
    </source>
</evidence>
<dbReference type="Proteomes" id="UP000617734">
    <property type="component" value="Unassembled WGS sequence"/>
</dbReference>
<feature type="compositionally biased region" description="Low complexity" evidence="1">
    <location>
        <begin position="93"/>
        <end position="109"/>
    </location>
</feature>
<protein>
    <recommendedName>
        <fullName evidence="2">DUF3152 domain-containing protein</fullName>
    </recommendedName>
</protein>
<proteinExistence type="predicted"/>
<evidence type="ECO:0000313" key="3">
    <source>
        <dbReference type="EMBL" id="GHH68596.1"/>
    </source>
</evidence>
<feature type="compositionally biased region" description="Basic residues" evidence="1">
    <location>
        <begin position="14"/>
        <end position="25"/>
    </location>
</feature>
<feature type="domain" description="DUF3152" evidence="2">
    <location>
        <begin position="133"/>
        <end position="295"/>
    </location>
</feature>
<dbReference type="RefSeq" id="WP_229927385.1">
    <property type="nucleotide sequence ID" value="NZ_BNBO01000011.1"/>
</dbReference>
<feature type="compositionally biased region" description="Low complexity" evidence="1">
    <location>
        <begin position="47"/>
        <end position="73"/>
    </location>
</feature>
<reference evidence="3" key="2">
    <citation type="submission" date="2020-09" db="EMBL/GenBank/DDBJ databases">
        <authorList>
            <person name="Sun Q."/>
            <person name="Ohkuma M."/>
        </authorList>
    </citation>
    <scope>NUCLEOTIDE SEQUENCE</scope>
    <source>
        <strain evidence="3">JCM 4646</strain>
    </source>
</reference>
<name>A0A919FLP4_9ACTN</name>
<comment type="caution">
    <text evidence="3">The sequence shown here is derived from an EMBL/GenBank/DDBJ whole genome shotgun (WGS) entry which is preliminary data.</text>
</comment>
<feature type="region of interest" description="Disordered" evidence="1">
    <location>
        <begin position="1"/>
        <end position="29"/>
    </location>
</feature>
<dbReference type="AlphaFoldDB" id="A0A919FLP4"/>
<evidence type="ECO:0000313" key="4">
    <source>
        <dbReference type="Proteomes" id="UP000617734"/>
    </source>
</evidence>
<organism evidence="3 4">
    <name type="scientific">Kitasatospora indigofera</name>
    <dbReference type="NCBI Taxonomy" id="67307"/>
    <lineage>
        <taxon>Bacteria</taxon>
        <taxon>Bacillati</taxon>
        <taxon>Actinomycetota</taxon>
        <taxon>Actinomycetes</taxon>
        <taxon>Kitasatosporales</taxon>
        <taxon>Streptomycetaceae</taxon>
        <taxon>Kitasatospora</taxon>
    </lineage>
</organism>
<keyword evidence="4" id="KW-1185">Reference proteome</keyword>
<dbReference type="SUPFAM" id="SSF55486">
    <property type="entry name" value="Metalloproteases ('zincins'), catalytic domain"/>
    <property type="match status" value="1"/>
</dbReference>
<accession>A0A919FLP4</accession>
<dbReference type="EMBL" id="BNBO01000011">
    <property type="protein sequence ID" value="GHH68596.1"/>
    <property type="molecule type" value="Genomic_DNA"/>
</dbReference>
<sequence>MRTAPPAPNTARPGRGRRRRARRGRGPGAAVLLAVATVLLGGTVYALARPLGPDGPATPAAAQPPAAAAPVGTPGAGPSGDAKSQDDRPAGDPPATAAPAPSHSAEPHPAGSPPAPSPTVTASTPAPPAAGPVHGSGTFTVAGAAGDQVGTGTVRRYRVEVEDGSGVDPQAAAAQIRGILADRRGWTNDGRNAFQPVASGPYDFTVKIASPDTVDRICGAAGLDTHGEVNCNVGDQVVVNVKRWNTGSPQFDGPIDEYRALIVNHEVGHRIGHGHETCPGKDKPAPAMMQQIYGLKGCRPNAWPYSAEGGYLGGPAVP</sequence>